<evidence type="ECO:0000259" key="2">
    <source>
        <dbReference type="Pfam" id="PF20182"/>
    </source>
</evidence>
<dbReference type="EMBL" id="BMMK01000037">
    <property type="protein sequence ID" value="GGM76377.1"/>
    <property type="molecule type" value="Genomic_DNA"/>
</dbReference>
<evidence type="ECO:0000313" key="3">
    <source>
        <dbReference type="EMBL" id="GGM76377.1"/>
    </source>
</evidence>
<organism evidence="3 4">
    <name type="scientific">Longimycelium tulufanense</name>
    <dbReference type="NCBI Taxonomy" id="907463"/>
    <lineage>
        <taxon>Bacteria</taxon>
        <taxon>Bacillati</taxon>
        <taxon>Actinomycetota</taxon>
        <taxon>Actinomycetes</taxon>
        <taxon>Pseudonocardiales</taxon>
        <taxon>Pseudonocardiaceae</taxon>
        <taxon>Longimycelium</taxon>
    </lineage>
</organism>
<reference evidence="3" key="2">
    <citation type="submission" date="2020-09" db="EMBL/GenBank/DDBJ databases">
        <authorList>
            <person name="Sun Q."/>
            <person name="Zhou Y."/>
        </authorList>
    </citation>
    <scope>NUCLEOTIDE SEQUENCE</scope>
    <source>
        <strain evidence="3">CGMCC 4.5737</strain>
    </source>
</reference>
<accession>A0A8J3CJ67</accession>
<evidence type="ECO:0000256" key="1">
    <source>
        <dbReference type="SAM" id="Phobius"/>
    </source>
</evidence>
<dbReference type="Pfam" id="PF20182">
    <property type="entry name" value="DUF6545"/>
    <property type="match status" value="1"/>
</dbReference>
<dbReference type="InterPro" id="IPR046675">
    <property type="entry name" value="DUF6545"/>
</dbReference>
<feature type="transmembrane region" description="Helical" evidence="1">
    <location>
        <begin position="224"/>
        <end position="246"/>
    </location>
</feature>
<feature type="transmembrane region" description="Helical" evidence="1">
    <location>
        <begin position="109"/>
        <end position="128"/>
    </location>
</feature>
<keyword evidence="1" id="KW-1133">Transmembrane helix</keyword>
<name>A0A8J3CJ67_9PSEU</name>
<comment type="caution">
    <text evidence="3">The sequence shown here is derived from an EMBL/GenBank/DDBJ whole genome shotgun (WGS) entry which is preliminary data.</text>
</comment>
<dbReference type="InterPro" id="IPR050039">
    <property type="entry name" value="MAB_1171c-like"/>
</dbReference>
<feature type="transmembrane region" description="Helical" evidence="1">
    <location>
        <begin position="76"/>
        <end position="97"/>
    </location>
</feature>
<dbReference type="NCBIfam" id="NF042915">
    <property type="entry name" value="MAB_1171c_fam"/>
    <property type="match status" value="1"/>
</dbReference>
<keyword evidence="1" id="KW-0812">Transmembrane</keyword>
<feature type="domain" description="DUF6545" evidence="2">
    <location>
        <begin position="256"/>
        <end position="386"/>
    </location>
</feature>
<feature type="transmembrane region" description="Helical" evidence="1">
    <location>
        <begin position="188"/>
        <end position="212"/>
    </location>
</feature>
<gene>
    <name evidence="3" type="ORF">GCM10012275_53920</name>
</gene>
<dbReference type="RefSeq" id="WP_189061230.1">
    <property type="nucleotide sequence ID" value="NZ_BMMK01000037.1"/>
</dbReference>
<dbReference type="AlphaFoldDB" id="A0A8J3CJ67"/>
<keyword evidence="1" id="KW-0472">Membrane</keyword>
<keyword evidence="4" id="KW-1185">Reference proteome</keyword>
<reference evidence="3" key="1">
    <citation type="journal article" date="2014" name="Int. J. Syst. Evol. Microbiol.">
        <title>Complete genome sequence of Corynebacterium casei LMG S-19264T (=DSM 44701T), isolated from a smear-ripened cheese.</title>
        <authorList>
            <consortium name="US DOE Joint Genome Institute (JGI-PGF)"/>
            <person name="Walter F."/>
            <person name="Albersmeier A."/>
            <person name="Kalinowski J."/>
            <person name="Ruckert C."/>
        </authorList>
    </citation>
    <scope>NUCLEOTIDE SEQUENCE</scope>
    <source>
        <strain evidence="3">CGMCC 4.5737</strain>
    </source>
</reference>
<evidence type="ECO:0000313" key="4">
    <source>
        <dbReference type="Proteomes" id="UP000637578"/>
    </source>
</evidence>
<feature type="transmembrane region" description="Helical" evidence="1">
    <location>
        <begin position="148"/>
        <end position="167"/>
    </location>
</feature>
<dbReference type="Proteomes" id="UP000637578">
    <property type="component" value="Unassembled WGS sequence"/>
</dbReference>
<protein>
    <recommendedName>
        <fullName evidence="2">DUF6545 domain-containing protein</fullName>
    </recommendedName>
</protein>
<sequence>MTGLALGLTVLFYSAATLALGAAAYKFVAAPTRRDPILLSACTTLAGIGLAAALLAPPSQLLIHRIEPIPNLARLLANATAMGAALGVHGLLTYSVRATFTPAQRRTRLQLRALVLVLAVAAMTVLLATAGTRFEPQFHRTYATNIRIAAYQLLYVGYLGWALADLVRLLPSYAHRSPRGYLRTGLRILALGAAITLLYLLWRGTIITATALTQNPDLAEHETLVSALLATPGVALMLAGITLPTWGPLLTAPWQRWRAHHAYHQLEPLWNDLHDALPEIELHTHDLTADKLDFRLYRRLIEIRDAHLALRPHIHPEAPKWATTAADAAGLHGENRSATIEAALLAAALEAKTAGRTFPFNPETAPPQVPREKEPAWLMRVARAYSQSAVVAGIGSKVRATLKATERDNLRTD</sequence>
<proteinExistence type="predicted"/>
<feature type="transmembrane region" description="Helical" evidence="1">
    <location>
        <begin position="37"/>
        <end position="56"/>
    </location>
</feature>
<feature type="transmembrane region" description="Helical" evidence="1">
    <location>
        <begin position="6"/>
        <end position="25"/>
    </location>
</feature>